<keyword evidence="3" id="KW-1185">Reference proteome</keyword>
<feature type="compositionally biased region" description="Basic and acidic residues" evidence="1">
    <location>
        <begin position="28"/>
        <end position="39"/>
    </location>
</feature>
<sequence>MVLDQGDQPLRIGHVRLGGHDQAGTATERQEQVEHRDVEGQGGDGQQRIVGLHAWRTRHRVQQVDDAAMRYLDALGHASRAGGVDHIGHGRGADLGVGRRPLRQFRHLVDAQGENRGGRQGRTHAGVGEHGHRCAVLQHVGDALARVGRVQRHIGRAGLEDGQDPDQHVQATVDADRHAIVRPDALVDEVVGQSVGLRVEVGVAQCLLREDCSDRLGRTLRLGFEQLMNVPFGCQGSGGRVEAMQHARALVAVQQGHGGDRLRRIGEHALQQGQQLRPDAFDGGALEQVERVLQIALERVAAIVQPQRQVELRGSTSVRHRRNGQLRQLQMLVGR</sequence>
<organism evidence="2 3">
    <name type="scientific">Xanthomonas sacchari</name>
    <dbReference type="NCBI Taxonomy" id="56458"/>
    <lineage>
        <taxon>Bacteria</taxon>
        <taxon>Pseudomonadati</taxon>
        <taxon>Pseudomonadota</taxon>
        <taxon>Gammaproteobacteria</taxon>
        <taxon>Lysobacterales</taxon>
        <taxon>Lysobacteraceae</taxon>
        <taxon>Xanthomonas</taxon>
    </lineage>
</organism>
<evidence type="ECO:0000256" key="1">
    <source>
        <dbReference type="SAM" id="MobiDB-lite"/>
    </source>
</evidence>
<feature type="region of interest" description="Disordered" evidence="1">
    <location>
        <begin position="1"/>
        <end position="45"/>
    </location>
</feature>
<reference evidence="2 3" key="1">
    <citation type="submission" date="2022-06" db="EMBL/GenBank/DDBJ databases">
        <title>Dynamics of rice microbiomes reveals core vertical transmitted seed endophytes.</title>
        <authorList>
            <person name="Liao K."/>
            <person name="Zhang X."/>
        </authorList>
    </citation>
    <scope>NUCLEOTIDE SEQUENCE [LARGE SCALE GENOMIC DNA]</scope>
    <source>
        <strain evidence="2 3">YT10-10-1</strain>
    </source>
</reference>
<accession>A0ABT3DX31</accession>
<protein>
    <submittedName>
        <fullName evidence="2">Uncharacterized protein</fullName>
    </submittedName>
</protein>
<evidence type="ECO:0000313" key="2">
    <source>
        <dbReference type="EMBL" id="MCW0399839.1"/>
    </source>
</evidence>
<evidence type="ECO:0000313" key="3">
    <source>
        <dbReference type="Proteomes" id="UP001320843"/>
    </source>
</evidence>
<proteinExistence type="predicted"/>
<name>A0ABT3DX31_9XANT</name>
<dbReference type="EMBL" id="JANFWR010000014">
    <property type="protein sequence ID" value="MCW0399839.1"/>
    <property type="molecule type" value="Genomic_DNA"/>
</dbReference>
<dbReference type="Proteomes" id="UP001320843">
    <property type="component" value="Unassembled WGS sequence"/>
</dbReference>
<comment type="caution">
    <text evidence="2">The sequence shown here is derived from an EMBL/GenBank/DDBJ whole genome shotgun (WGS) entry which is preliminary data.</text>
</comment>
<gene>
    <name evidence="2" type="ORF">NB700_002395</name>
</gene>